<feature type="transmembrane region" description="Helical" evidence="6">
    <location>
        <begin position="67"/>
        <end position="87"/>
    </location>
</feature>
<keyword evidence="4" id="KW-0564">Palmitate</keyword>
<dbReference type="PROSITE" id="PS51318">
    <property type="entry name" value="TAT"/>
    <property type="match status" value="1"/>
</dbReference>
<dbReference type="PANTHER" id="PTHR43649">
    <property type="entry name" value="ARABINOSE-BINDING PROTEIN-RELATED"/>
    <property type="match status" value="1"/>
</dbReference>
<keyword evidence="5" id="KW-0449">Lipoprotein</keyword>
<evidence type="ECO:0000256" key="3">
    <source>
        <dbReference type="ARBA" id="ARBA00023136"/>
    </source>
</evidence>
<dbReference type="Pfam" id="PF13416">
    <property type="entry name" value="SBP_bac_8"/>
    <property type="match status" value="1"/>
</dbReference>
<keyword evidence="2" id="KW-0732">Signal</keyword>
<accession>A0A6B1DNS8</accession>
<keyword evidence="1" id="KW-1003">Cell membrane</keyword>
<sequence length="524" mass="57886">MSVTKGRSRCRYSRRIAGSVSLRLANSRDFPLALSWANQFAYIQHGCVLSIKEEAPMKGTNFSRREFLRSSGLLVSGLALSACVVATPAPSDAESMAGDAAPSVMTFAWWGSPHEKDTVVNMLDAFTEATGIPNEKHHVPYGDYMNNMQARAAANTLPDVFYLPTPFLVAWAQKAVIKDLTDRHASDPEAAIEQIVEVNRFTIGNRVFGTGACTEPYMMFFNRKIFDDRGVDYPPATVEEAWTWDDFIAVAKQVTIDENGNSALDAGFDAENIQTYGVDLPRWGGSWRVYSPGLWQQGSEVYSEDENTFFPDQDIAADVLQKTADTYVQHKVTASPEFLGQVGMSSIQLMENDRLAMFLTGNWSLEALSHTDIDYGEAVVPIMGPHYTVWAPSEAIGVSEQTTDIDSAWALYKWVVFGEGSLALSRTGLWQPQREDLLLTEEGRAKWMTEGVHTQDHITAGCIPAVYNSRRMPLRLGHSEVEGRLLGPALGPVYTGETTAQEALDSVLPEIDGFLAENPNWKPS</sequence>
<dbReference type="InterPro" id="IPR050490">
    <property type="entry name" value="Bact_solute-bd_prot1"/>
</dbReference>
<keyword evidence="6" id="KW-1133">Transmembrane helix</keyword>
<dbReference type="PANTHER" id="PTHR43649:SF33">
    <property type="entry name" value="POLYGALACTURONAN_RHAMNOGALACTURONAN-BINDING PROTEIN YTCQ"/>
    <property type="match status" value="1"/>
</dbReference>
<protein>
    <submittedName>
        <fullName evidence="7">Extracellular solute-binding protein</fullName>
    </submittedName>
</protein>
<dbReference type="SUPFAM" id="SSF53850">
    <property type="entry name" value="Periplasmic binding protein-like II"/>
    <property type="match status" value="1"/>
</dbReference>
<proteinExistence type="predicted"/>
<evidence type="ECO:0000256" key="5">
    <source>
        <dbReference type="ARBA" id="ARBA00023288"/>
    </source>
</evidence>
<evidence type="ECO:0000256" key="6">
    <source>
        <dbReference type="SAM" id="Phobius"/>
    </source>
</evidence>
<dbReference type="EMBL" id="VXPY01000018">
    <property type="protein sequence ID" value="MYD89369.1"/>
    <property type="molecule type" value="Genomic_DNA"/>
</dbReference>
<dbReference type="InterPro" id="IPR006059">
    <property type="entry name" value="SBP"/>
</dbReference>
<comment type="caution">
    <text evidence="7">The sequence shown here is derived from an EMBL/GenBank/DDBJ whole genome shotgun (WGS) entry which is preliminary data.</text>
</comment>
<keyword evidence="3 6" id="KW-0472">Membrane</keyword>
<gene>
    <name evidence="7" type="ORF">F4Y08_03375</name>
</gene>
<organism evidence="7">
    <name type="scientific">Caldilineaceae bacterium SB0662_bin_9</name>
    <dbReference type="NCBI Taxonomy" id="2605258"/>
    <lineage>
        <taxon>Bacteria</taxon>
        <taxon>Bacillati</taxon>
        <taxon>Chloroflexota</taxon>
        <taxon>Caldilineae</taxon>
        <taxon>Caldilineales</taxon>
        <taxon>Caldilineaceae</taxon>
    </lineage>
</organism>
<dbReference type="InterPro" id="IPR006311">
    <property type="entry name" value="TAT_signal"/>
</dbReference>
<evidence type="ECO:0000313" key="7">
    <source>
        <dbReference type="EMBL" id="MYD89369.1"/>
    </source>
</evidence>
<reference evidence="7" key="1">
    <citation type="submission" date="2019-09" db="EMBL/GenBank/DDBJ databases">
        <title>Characterisation of the sponge microbiome using genome-centric metagenomics.</title>
        <authorList>
            <person name="Engelberts J.P."/>
            <person name="Robbins S.J."/>
            <person name="De Goeij J.M."/>
            <person name="Aranda M."/>
            <person name="Bell S.C."/>
            <person name="Webster N.S."/>
        </authorList>
    </citation>
    <scope>NUCLEOTIDE SEQUENCE</scope>
    <source>
        <strain evidence="7">SB0662_bin_9</strain>
    </source>
</reference>
<evidence type="ECO:0000256" key="1">
    <source>
        <dbReference type="ARBA" id="ARBA00022475"/>
    </source>
</evidence>
<dbReference type="AlphaFoldDB" id="A0A6B1DNS8"/>
<keyword evidence="6" id="KW-0812">Transmembrane</keyword>
<name>A0A6B1DNS8_9CHLR</name>
<evidence type="ECO:0000256" key="2">
    <source>
        <dbReference type="ARBA" id="ARBA00022729"/>
    </source>
</evidence>
<evidence type="ECO:0000256" key="4">
    <source>
        <dbReference type="ARBA" id="ARBA00023139"/>
    </source>
</evidence>
<dbReference type="Gene3D" id="3.40.190.10">
    <property type="entry name" value="Periplasmic binding protein-like II"/>
    <property type="match status" value="1"/>
</dbReference>